<feature type="compositionally biased region" description="Basic and acidic residues" evidence="1">
    <location>
        <begin position="394"/>
        <end position="404"/>
    </location>
</feature>
<sequence length="429" mass="47288">MARMRVSVAIAAVMAVAFAILPVSAQAEPSASINDTARFIAGLQPSEGSPLTAYTNEGYWKQYARSFDEAWAGLERRQLSKIRTMVARDFNNPQPVLFYLFSGPDFLYADAFFPSADTYVMAGLEPPGQIPDLRKFSRGEIASSLRDLRSSLSSVLSYSFFQTKFMRVDFSRAKLNGTLPVLMTFLARSGKTIYDISLFDLQSDGTLHPVEENIANATGRGAKIVFSDANVGKKRTIYYFSTDLSDGGIKNSGFLTFCDTLGHGDSFLKSASYLMHSDNFSTVRDFLLSHSVSLLEDDSGIPIRFFAQGWQLHPYGRYVGPISLFGGQYQAKLKDVFAKGNAKPIDFSLGYRWRPTESNILLAVKDPSATAFEVAPATGKQSASDSETGSVTKAKAESKSDTPARQRSRHNREQKTVSNPWPKLFGYAP</sequence>
<evidence type="ECO:0000256" key="1">
    <source>
        <dbReference type="SAM" id="MobiDB-lite"/>
    </source>
</evidence>
<dbReference type="Proteomes" id="UP000199423">
    <property type="component" value="Unassembled WGS sequence"/>
</dbReference>
<dbReference type="AlphaFoldDB" id="A0A1I7NE85"/>
<reference evidence="4" key="1">
    <citation type="submission" date="2016-10" db="EMBL/GenBank/DDBJ databases">
        <authorList>
            <person name="Varghese N."/>
            <person name="Submissions S."/>
        </authorList>
    </citation>
    <scope>NUCLEOTIDE SEQUENCE [LARGE SCALE GENOMIC DNA]</scope>
    <source>
        <strain evidence="4">DSM 1565</strain>
    </source>
</reference>
<feature type="signal peptide" evidence="2">
    <location>
        <begin position="1"/>
        <end position="27"/>
    </location>
</feature>
<evidence type="ECO:0000313" key="4">
    <source>
        <dbReference type="Proteomes" id="UP000199423"/>
    </source>
</evidence>
<dbReference type="STRING" id="51670.SAMN04488557_1787"/>
<proteinExistence type="predicted"/>
<feature type="chain" id="PRO_5011454163" evidence="2">
    <location>
        <begin position="28"/>
        <end position="429"/>
    </location>
</feature>
<dbReference type="EMBL" id="FPCH01000002">
    <property type="protein sequence ID" value="SFV32959.1"/>
    <property type="molecule type" value="Genomic_DNA"/>
</dbReference>
<keyword evidence="4" id="KW-1185">Reference proteome</keyword>
<evidence type="ECO:0000256" key="2">
    <source>
        <dbReference type="SAM" id="SignalP"/>
    </source>
</evidence>
<protein>
    <submittedName>
        <fullName evidence="3">Uncharacterized protein</fullName>
    </submittedName>
</protein>
<organism evidence="3 4">
    <name type="scientific">Hyphomicrobium facile</name>
    <dbReference type="NCBI Taxonomy" id="51670"/>
    <lineage>
        <taxon>Bacteria</taxon>
        <taxon>Pseudomonadati</taxon>
        <taxon>Pseudomonadota</taxon>
        <taxon>Alphaproteobacteria</taxon>
        <taxon>Hyphomicrobiales</taxon>
        <taxon>Hyphomicrobiaceae</taxon>
        <taxon>Hyphomicrobium</taxon>
    </lineage>
</organism>
<accession>A0A1I7NE85</accession>
<name>A0A1I7NE85_9HYPH</name>
<dbReference type="OrthoDB" id="977906at2"/>
<keyword evidence="2" id="KW-0732">Signal</keyword>
<gene>
    <name evidence="3" type="ORF">SAMN04488557_1787</name>
</gene>
<feature type="compositionally biased region" description="Polar residues" evidence="1">
    <location>
        <begin position="379"/>
        <end position="391"/>
    </location>
</feature>
<evidence type="ECO:0000313" key="3">
    <source>
        <dbReference type="EMBL" id="SFV32959.1"/>
    </source>
</evidence>
<feature type="region of interest" description="Disordered" evidence="1">
    <location>
        <begin position="375"/>
        <end position="429"/>
    </location>
</feature>
<dbReference type="RefSeq" id="WP_092867167.1">
    <property type="nucleotide sequence ID" value="NZ_FPCH01000002.1"/>
</dbReference>